<evidence type="ECO:0000256" key="2">
    <source>
        <dbReference type="ARBA" id="ARBA00022737"/>
    </source>
</evidence>
<keyword evidence="2" id="KW-0677">Repeat</keyword>
<organism evidence="3 4">
    <name type="scientific">Trifolium medium</name>
    <dbReference type="NCBI Taxonomy" id="97028"/>
    <lineage>
        <taxon>Eukaryota</taxon>
        <taxon>Viridiplantae</taxon>
        <taxon>Streptophyta</taxon>
        <taxon>Embryophyta</taxon>
        <taxon>Tracheophyta</taxon>
        <taxon>Spermatophyta</taxon>
        <taxon>Magnoliopsida</taxon>
        <taxon>eudicotyledons</taxon>
        <taxon>Gunneridae</taxon>
        <taxon>Pentapetalae</taxon>
        <taxon>rosids</taxon>
        <taxon>fabids</taxon>
        <taxon>Fabales</taxon>
        <taxon>Fabaceae</taxon>
        <taxon>Papilionoideae</taxon>
        <taxon>50 kb inversion clade</taxon>
        <taxon>NPAAA clade</taxon>
        <taxon>Hologalegina</taxon>
        <taxon>IRL clade</taxon>
        <taxon>Trifolieae</taxon>
        <taxon>Trifolium</taxon>
    </lineage>
</organism>
<feature type="non-terminal residue" evidence="3">
    <location>
        <position position="1"/>
    </location>
</feature>
<dbReference type="SUPFAM" id="SSF52058">
    <property type="entry name" value="L domain-like"/>
    <property type="match status" value="1"/>
</dbReference>
<name>A0A392P266_9FABA</name>
<dbReference type="PANTHER" id="PTHR11017:SF259">
    <property type="entry name" value="ADP-RIBOSYL CYCLASE_CYCLIC ADP-RIBOSE HYDROLASE"/>
    <property type="match status" value="1"/>
</dbReference>
<evidence type="ECO:0000256" key="1">
    <source>
        <dbReference type="ARBA" id="ARBA00022614"/>
    </source>
</evidence>
<accession>A0A392P266</accession>
<dbReference type="EMBL" id="LXQA010058698">
    <property type="protein sequence ID" value="MCI05446.1"/>
    <property type="molecule type" value="Genomic_DNA"/>
</dbReference>
<comment type="caution">
    <text evidence="3">The sequence shown here is derived from an EMBL/GenBank/DDBJ whole genome shotgun (WGS) entry which is preliminary data.</text>
</comment>
<keyword evidence="4" id="KW-1185">Reference proteome</keyword>
<protein>
    <submittedName>
        <fullName evidence="3">TMV resistance protein N-like</fullName>
    </submittedName>
</protein>
<reference evidence="3 4" key="1">
    <citation type="journal article" date="2018" name="Front. Plant Sci.">
        <title>Red Clover (Trifolium pratense) and Zigzag Clover (T. medium) - A Picture of Genomic Similarities and Differences.</title>
        <authorList>
            <person name="Dluhosova J."/>
            <person name="Istvanek J."/>
            <person name="Nedelnik J."/>
            <person name="Repkova J."/>
        </authorList>
    </citation>
    <scope>NUCLEOTIDE SEQUENCE [LARGE SCALE GENOMIC DNA]</scope>
    <source>
        <strain evidence="4">cv. 10/8</strain>
        <tissue evidence="3">Leaf</tissue>
    </source>
</reference>
<evidence type="ECO:0000313" key="3">
    <source>
        <dbReference type="EMBL" id="MCI05446.1"/>
    </source>
</evidence>
<dbReference type="Pfam" id="PF07725">
    <property type="entry name" value="LRR_3"/>
    <property type="match status" value="1"/>
</dbReference>
<dbReference type="AlphaFoldDB" id="A0A392P266"/>
<dbReference type="InterPro" id="IPR011713">
    <property type="entry name" value="Leu-rich_rpt_3"/>
</dbReference>
<proteinExistence type="predicted"/>
<dbReference type="Proteomes" id="UP000265520">
    <property type="component" value="Unassembled WGS sequence"/>
</dbReference>
<evidence type="ECO:0000313" key="4">
    <source>
        <dbReference type="Proteomes" id="UP000265520"/>
    </source>
</evidence>
<keyword evidence="1" id="KW-0433">Leucine-rich repeat</keyword>
<dbReference type="InterPro" id="IPR044974">
    <property type="entry name" value="Disease_R_plants"/>
</dbReference>
<dbReference type="PANTHER" id="PTHR11017">
    <property type="entry name" value="LEUCINE-RICH REPEAT-CONTAINING PROTEIN"/>
    <property type="match status" value="1"/>
</dbReference>
<sequence>ATGNLEAIVLRRYPENIDKIQAMSTLRAEALAQMSRLKLLMLWNLNFSGSLNFLSSELGYLCWDKYPFTCLPSNFEPNKLVELILPHSNIRQLWEGTKVL</sequence>
<dbReference type="GO" id="GO:0006952">
    <property type="term" value="P:defense response"/>
    <property type="evidence" value="ECO:0007669"/>
    <property type="project" value="InterPro"/>
</dbReference>